<gene>
    <name evidence="5" type="ORF">BKE38_14590</name>
</gene>
<dbReference type="PROSITE" id="PS50914">
    <property type="entry name" value="BON"/>
    <property type="match status" value="1"/>
</dbReference>
<evidence type="ECO:0000313" key="6">
    <source>
        <dbReference type="Proteomes" id="UP000188879"/>
    </source>
</evidence>
<dbReference type="CDD" id="cd04586">
    <property type="entry name" value="CBS_pair_BON_assoc"/>
    <property type="match status" value="1"/>
</dbReference>
<dbReference type="Proteomes" id="UP000188879">
    <property type="component" value="Unassembled WGS sequence"/>
</dbReference>
<dbReference type="PROSITE" id="PS51371">
    <property type="entry name" value="CBS"/>
    <property type="match status" value="2"/>
</dbReference>
<comment type="caution">
    <text evidence="5">The sequence shown here is derived from an EMBL/GenBank/DDBJ whole genome shotgun (WGS) entry which is preliminary data.</text>
</comment>
<evidence type="ECO:0000259" key="4">
    <source>
        <dbReference type="PROSITE" id="PS51371"/>
    </source>
</evidence>
<dbReference type="SUPFAM" id="SSF54631">
    <property type="entry name" value="CBS-domain pair"/>
    <property type="match status" value="1"/>
</dbReference>
<organism evidence="5 6">
    <name type="scientific">Teichococcus deserti</name>
    <dbReference type="NCBI Taxonomy" id="1817963"/>
    <lineage>
        <taxon>Bacteria</taxon>
        <taxon>Pseudomonadati</taxon>
        <taxon>Pseudomonadota</taxon>
        <taxon>Alphaproteobacteria</taxon>
        <taxon>Acetobacterales</taxon>
        <taxon>Roseomonadaceae</taxon>
        <taxon>Roseomonas</taxon>
    </lineage>
</organism>
<dbReference type="SMART" id="SM00116">
    <property type="entry name" value="CBS"/>
    <property type="match status" value="2"/>
</dbReference>
<dbReference type="InterPro" id="IPR000644">
    <property type="entry name" value="CBS_dom"/>
</dbReference>
<dbReference type="InterPro" id="IPR007055">
    <property type="entry name" value="BON_dom"/>
</dbReference>
<dbReference type="InterPro" id="IPR051257">
    <property type="entry name" value="Diverse_CBS-Domain"/>
</dbReference>
<dbReference type="InterPro" id="IPR046342">
    <property type="entry name" value="CBS_dom_sf"/>
</dbReference>
<name>A0A1V2H358_9PROT</name>
<keyword evidence="1 2" id="KW-0129">CBS domain</keyword>
<dbReference type="Pfam" id="PF04972">
    <property type="entry name" value="BON"/>
    <property type="match status" value="1"/>
</dbReference>
<evidence type="ECO:0000256" key="2">
    <source>
        <dbReference type="PROSITE-ProRule" id="PRU00703"/>
    </source>
</evidence>
<dbReference type="AlphaFoldDB" id="A0A1V2H358"/>
<reference evidence="5 6" key="1">
    <citation type="submission" date="2016-10" db="EMBL/GenBank/DDBJ databases">
        <title>Draft Genome sequence of Roseomonas sp. strain M3.</title>
        <authorList>
            <person name="Subhash Y."/>
            <person name="Lee S."/>
        </authorList>
    </citation>
    <scope>NUCLEOTIDE SEQUENCE [LARGE SCALE GENOMIC DNA]</scope>
    <source>
        <strain evidence="5 6">M3</strain>
    </source>
</reference>
<accession>A0A1V2H358</accession>
<dbReference type="RefSeq" id="WP_076958075.1">
    <property type="nucleotide sequence ID" value="NZ_MLCO01000141.1"/>
</dbReference>
<dbReference type="Gene3D" id="3.10.580.10">
    <property type="entry name" value="CBS-domain"/>
    <property type="match status" value="1"/>
</dbReference>
<evidence type="ECO:0000259" key="3">
    <source>
        <dbReference type="PROSITE" id="PS50914"/>
    </source>
</evidence>
<dbReference type="OrthoDB" id="9783590at2"/>
<dbReference type="InterPro" id="IPR017080">
    <property type="entry name" value="UCP036990_CBS_BON"/>
</dbReference>
<evidence type="ECO:0000256" key="1">
    <source>
        <dbReference type="ARBA" id="ARBA00023122"/>
    </source>
</evidence>
<dbReference type="PIRSF" id="PIRSF036990">
    <property type="entry name" value="UCP036990_CBS_BON"/>
    <property type="match status" value="1"/>
</dbReference>
<feature type="domain" description="CBS" evidence="4">
    <location>
        <begin position="94"/>
        <end position="150"/>
    </location>
</feature>
<protein>
    <recommendedName>
        <fullName evidence="7">Histidine kinase</fullName>
    </recommendedName>
</protein>
<sequence>MLVRDVMTREAMTVAPETSAAALAALFAERGISGVPVVDAAGKLLGMVTEGDLTRRLAAEGEAPRGWFRRLLESATQQAEHYARSHGRTARDLMSTAIVSTTEDARISEAAALLESRNVRRLPVLRGGQLVGILSRADLMRAVLAPPEAAATAATDREIHQRLRDAMAQQPWADSYLIFVDVSGAVVTFHGFTRGEEIGRGLRVLAEGIPGVKAVKLDLAPRPAFVLD</sequence>
<dbReference type="EMBL" id="MLCO01000141">
    <property type="protein sequence ID" value="ONG52295.1"/>
    <property type="molecule type" value="Genomic_DNA"/>
</dbReference>
<dbReference type="PANTHER" id="PTHR43080:SF26">
    <property type="entry name" value="REGULATORY PROTEIN"/>
    <property type="match status" value="1"/>
</dbReference>
<dbReference type="Pfam" id="PF00571">
    <property type="entry name" value="CBS"/>
    <property type="match status" value="2"/>
</dbReference>
<proteinExistence type="predicted"/>
<evidence type="ECO:0000313" key="5">
    <source>
        <dbReference type="EMBL" id="ONG52295.1"/>
    </source>
</evidence>
<evidence type="ECO:0008006" key="7">
    <source>
        <dbReference type="Google" id="ProtNLM"/>
    </source>
</evidence>
<feature type="domain" description="BON" evidence="3">
    <location>
        <begin position="155"/>
        <end position="223"/>
    </location>
</feature>
<keyword evidence="6" id="KW-1185">Reference proteome</keyword>
<feature type="domain" description="CBS" evidence="4">
    <location>
        <begin position="7"/>
        <end position="65"/>
    </location>
</feature>
<dbReference type="PANTHER" id="PTHR43080">
    <property type="entry name" value="CBS DOMAIN-CONTAINING PROTEIN CBSX3, MITOCHONDRIAL"/>
    <property type="match status" value="1"/>
</dbReference>